<dbReference type="InterPro" id="IPR010978">
    <property type="entry name" value="tRNA-bd_arm"/>
</dbReference>
<dbReference type="NCBIfam" id="TIGR00468">
    <property type="entry name" value="pheS"/>
    <property type="match status" value="1"/>
</dbReference>
<evidence type="ECO:0000256" key="6">
    <source>
        <dbReference type="ARBA" id="ARBA00022723"/>
    </source>
</evidence>
<dbReference type="Pfam" id="PF01409">
    <property type="entry name" value="tRNA-synt_2d"/>
    <property type="match status" value="1"/>
</dbReference>
<gene>
    <name evidence="13 15" type="primary">pheS</name>
    <name evidence="15" type="ORF">H9741_03860</name>
</gene>
<dbReference type="InterPro" id="IPR045864">
    <property type="entry name" value="aa-tRNA-synth_II/BPL/LPL"/>
</dbReference>
<dbReference type="GO" id="GO:0005524">
    <property type="term" value="F:ATP binding"/>
    <property type="evidence" value="ECO:0007669"/>
    <property type="project" value="UniProtKB-UniRule"/>
</dbReference>
<evidence type="ECO:0000256" key="5">
    <source>
        <dbReference type="ARBA" id="ARBA00022598"/>
    </source>
</evidence>
<feature type="binding site" evidence="13">
    <location>
        <position position="255"/>
    </location>
    <ligand>
        <name>Mg(2+)</name>
        <dbReference type="ChEBI" id="CHEBI:18420"/>
        <note>shared with beta subunit</note>
    </ligand>
</feature>
<reference evidence="15" key="1">
    <citation type="journal article" date="2021" name="PeerJ">
        <title>Extensive microbial diversity within the chicken gut microbiome revealed by metagenomics and culture.</title>
        <authorList>
            <person name="Gilroy R."/>
            <person name="Ravi A."/>
            <person name="Getino M."/>
            <person name="Pursley I."/>
            <person name="Horton D.L."/>
            <person name="Alikhan N.F."/>
            <person name="Baker D."/>
            <person name="Gharbi K."/>
            <person name="Hall N."/>
            <person name="Watson M."/>
            <person name="Adriaenssens E.M."/>
            <person name="Foster-Nyarko E."/>
            <person name="Jarju S."/>
            <person name="Secka A."/>
            <person name="Antonio M."/>
            <person name="Oren A."/>
            <person name="Chaudhuri R.R."/>
            <person name="La Ragione R."/>
            <person name="Hildebrand F."/>
            <person name="Pallen M.J."/>
        </authorList>
    </citation>
    <scope>NUCLEOTIDE SEQUENCE</scope>
    <source>
        <strain evidence="15">811</strain>
    </source>
</reference>
<dbReference type="InterPro" id="IPR002319">
    <property type="entry name" value="Phenylalanyl-tRNA_Synthase"/>
</dbReference>
<dbReference type="GO" id="GO:0140096">
    <property type="term" value="F:catalytic activity, acting on a protein"/>
    <property type="evidence" value="ECO:0007669"/>
    <property type="project" value="UniProtKB-ARBA"/>
</dbReference>
<evidence type="ECO:0000256" key="2">
    <source>
        <dbReference type="ARBA" id="ARBA00010207"/>
    </source>
</evidence>
<proteinExistence type="inferred from homology"/>
<dbReference type="Proteomes" id="UP000824204">
    <property type="component" value="Unassembled WGS sequence"/>
</dbReference>
<dbReference type="InterPro" id="IPR004188">
    <property type="entry name" value="Phe-tRNA_ligase_II_N"/>
</dbReference>
<keyword evidence="6 13" id="KW-0479">Metal-binding</keyword>
<evidence type="ECO:0000256" key="11">
    <source>
        <dbReference type="ARBA" id="ARBA00023146"/>
    </source>
</evidence>
<feature type="domain" description="Aminoacyl-transfer RNA synthetases class-II family profile" evidence="14">
    <location>
        <begin position="115"/>
        <end position="331"/>
    </location>
</feature>
<accession>A0A9D1V7F4</accession>
<dbReference type="SUPFAM" id="SSF55681">
    <property type="entry name" value="Class II aaRS and biotin synthetases"/>
    <property type="match status" value="1"/>
</dbReference>
<dbReference type="GO" id="GO:0006432">
    <property type="term" value="P:phenylalanyl-tRNA aminoacylation"/>
    <property type="evidence" value="ECO:0007669"/>
    <property type="project" value="UniProtKB-UniRule"/>
</dbReference>
<evidence type="ECO:0000256" key="13">
    <source>
        <dbReference type="HAMAP-Rule" id="MF_00281"/>
    </source>
</evidence>
<dbReference type="GO" id="GO:0000287">
    <property type="term" value="F:magnesium ion binding"/>
    <property type="evidence" value="ECO:0007669"/>
    <property type="project" value="UniProtKB-UniRule"/>
</dbReference>
<evidence type="ECO:0000259" key="14">
    <source>
        <dbReference type="PROSITE" id="PS50862"/>
    </source>
</evidence>
<dbReference type="PANTHER" id="PTHR11538:SF41">
    <property type="entry name" value="PHENYLALANINE--TRNA LIGASE, MITOCHONDRIAL"/>
    <property type="match status" value="1"/>
</dbReference>
<dbReference type="PROSITE" id="PS50862">
    <property type="entry name" value="AA_TRNA_LIGASE_II"/>
    <property type="match status" value="1"/>
</dbReference>
<comment type="cofactor">
    <cofactor evidence="13">
        <name>Mg(2+)</name>
        <dbReference type="ChEBI" id="CHEBI:18420"/>
    </cofactor>
    <text evidence="13">Binds 2 magnesium ions per tetramer.</text>
</comment>
<evidence type="ECO:0000313" key="16">
    <source>
        <dbReference type="Proteomes" id="UP000824204"/>
    </source>
</evidence>
<comment type="subcellular location">
    <subcellularLocation>
        <location evidence="1 13">Cytoplasm</location>
    </subcellularLocation>
</comment>
<dbReference type="EC" id="6.1.1.20" evidence="13"/>
<keyword evidence="7 13" id="KW-0547">Nucleotide-binding</keyword>
<sequence length="342" mass="38595">MKEQIESIRREIEETLAARTDMTSKDLYALKMEYLGKTGKISALSKGMRDVAPEERPAVGKLVGEVRQWAEERFAALEEEIGKRELSAKIASEKIDVTMPAKFRETGSVHPVTLVRRELIDIFSGMGFDVFEGPEIEKDYYNFQALNIPADHPARDMQDTFFITDEFLLRSQTSSGQIRVMENKKPPIKVLSPGRVYRSDSDATHSPMFHQMEGLVVDKGITLNDLKGMLDEFARRMFTSETKVRLRPSYFPFTEPSVEVDLSCSACGGKGCRICKGTGWIEVLGAGVVNRRVLENCAIDPDEYTGFAFGMGLERIAMIKYGIGDIRLLFEGDVRFLKQFKD</sequence>
<keyword evidence="8 13" id="KW-0067">ATP-binding</keyword>
<comment type="similarity">
    <text evidence="2 13">Belongs to the class-II aminoacyl-tRNA synthetase family. Phe-tRNA synthetase alpha subunit type 1 subfamily.</text>
</comment>
<dbReference type="InterPro" id="IPR022911">
    <property type="entry name" value="Phe_tRNA_ligase_alpha1_bac"/>
</dbReference>
<dbReference type="GO" id="GO:0004826">
    <property type="term" value="F:phenylalanine-tRNA ligase activity"/>
    <property type="evidence" value="ECO:0007669"/>
    <property type="project" value="UniProtKB-UniRule"/>
</dbReference>
<evidence type="ECO:0000256" key="8">
    <source>
        <dbReference type="ARBA" id="ARBA00022840"/>
    </source>
</evidence>
<dbReference type="SUPFAM" id="SSF46589">
    <property type="entry name" value="tRNA-binding arm"/>
    <property type="match status" value="1"/>
</dbReference>
<dbReference type="EMBL" id="DXFX01000051">
    <property type="protein sequence ID" value="HIX07582.1"/>
    <property type="molecule type" value="Genomic_DNA"/>
</dbReference>
<dbReference type="AlphaFoldDB" id="A0A9D1V7F4"/>
<dbReference type="InterPro" id="IPR004529">
    <property type="entry name" value="Phe-tRNA-synth_IIc_asu"/>
</dbReference>
<dbReference type="Pfam" id="PF02912">
    <property type="entry name" value="Phe_tRNA-synt_N"/>
    <property type="match status" value="1"/>
</dbReference>
<evidence type="ECO:0000256" key="3">
    <source>
        <dbReference type="ARBA" id="ARBA00011209"/>
    </source>
</evidence>
<keyword evidence="9 13" id="KW-0460">Magnesium</keyword>
<evidence type="ECO:0000256" key="12">
    <source>
        <dbReference type="ARBA" id="ARBA00049255"/>
    </source>
</evidence>
<evidence type="ECO:0000256" key="9">
    <source>
        <dbReference type="ARBA" id="ARBA00022842"/>
    </source>
</evidence>
<keyword evidence="4 13" id="KW-0963">Cytoplasm</keyword>
<evidence type="ECO:0000256" key="1">
    <source>
        <dbReference type="ARBA" id="ARBA00004496"/>
    </source>
</evidence>
<dbReference type="HAMAP" id="MF_00281">
    <property type="entry name" value="Phe_tRNA_synth_alpha1"/>
    <property type="match status" value="1"/>
</dbReference>
<keyword evidence="5 13" id="KW-0436">Ligase</keyword>
<keyword evidence="11 13" id="KW-0030">Aminoacyl-tRNA synthetase</keyword>
<dbReference type="InterPro" id="IPR006195">
    <property type="entry name" value="aa-tRNA-synth_II"/>
</dbReference>
<name>A0A9D1V7F4_9FIRM</name>
<dbReference type="GO" id="GO:0016740">
    <property type="term" value="F:transferase activity"/>
    <property type="evidence" value="ECO:0007669"/>
    <property type="project" value="UniProtKB-ARBA"/>
</dbReference>
<protein>
    <recommendedName>
        <fullName evidence="13">Phenylalanine--tRNA ligase alpha subunit</fullName>
        <ecNumber evidence="13">6.1.1.20</ecNumber>
    </recommendedName>
    <alternativeName>
        <fullName evidence="13">Phenylalanyl-tRNA synthetase alpha subunit</fullName>
        <shortName evidence="13">PheRS</shortName>
    </alternativeName>
</protein>
<comment type="caution">
    <text evidence="15">The sequence shown here is derived from an EMBL/GenBank/DDBJ whole genome shotgun (WGS) entry which is preliminary data.</text>
</comment>
<comment type="catalytic activity">
    <reaction evidence="12 13">
        <text>tRNA(Phe) + L-phenylalanine + ATP = L-phenylalanyl-tRNA(Phe) + AMP + diphosphate + H(+)</text>
        <dbReference type="Rhea" id="RHEA:19413"/>
        <dbReference type="Rhea" id="RHEA-COMP:9668"/>
        <dbReference type="Rhea" id="RHEA-COMP:9699"/>
        <dbReference type="ChEBI" id="CHEBI:15378"/>
        <dbReference type="ChEBI" id="CHEBI:30616"/>
        <dbReference type="ChEBI" id="CHEBI:33019"/>
        <dbReference type="ChEBI" id="CHEBI:58095"/>
        <dbReference type="ChEBI" id="CHEBI:78442"/>
        <dbReference type="ChEBI" id="CHEBI:78531"/>
        <dbReference type="ChEBI" id="CHEBI:456215"/>
        <dbReference type="EC" id="6.1.1.20"/>
    </reaction>
</comment>
<reference evidence="15" key="2">
    <citation type="submission" date="2021-04" db="EMBL/GenBank/DDBJ databases">
        <authorList>
            <person name="Gilroy R."/>
        </authorList>
    </citation>
    <scope>NUCLEOTIDE SEQUENCE</scope>
    <source>
        <strain evidence="15">811</strain>
    </source>
</reference>
<organism evidence="15 16">
    <name type="scientific">Candidatus Borkfalkia faecipullorum</name>
    <dbReference type="NCBI Taxonomy" id="2838510"/>
    <lineage>
        <taxon>Bacteria</taxon>
        <taxon>Bacillati</taxon>
        <taxon>Bacillota</taxon>
        <taxon>Clostridia</taxon>
        <taxon>Christensenellales</taxon>
        <taxon>Christensenellaceae</taxon>
        <taxon>Candidatus Borkfalkia</taxon>
    </lineage>
</organism>
<dbReference type="PANTHER" id="PTHR11538">
    <property type="entry name" value="PHENYLALANYL-TRNA SYNTHETASE"/>
    <property type="match status" value="1"/>
</dbReference>
<evidence type="ECO:0000313" key="15">
    <source>
        <dbReference type="EMBL" id="HIX07582.1"/>
    </source>
</evidence>
<dbReference type="GO" id="GO:0000049">
    <property type="term" value="F:tRNA binding"/>
    <property type="evidence" value="ECO:0007669"/>
    <property type="project" value="InterPro"/>
</dbReference>
<keyword evidence="10 13" id="KW-0648">Protein biosynthesis</keyword>
<evidence type="ECO:0000256" key="7">
    <source>
        <dbReference type="ARBA" id="ARBA00022741"/>
    </source>
</evidence>
<dbReference type="Gene3D" id="3.30.930.10">
    <property type="entry name" value="Bira Bifunctional Protein, Domain 2"/>
    <property type="match status" value="1"/>
</dbReference>
<comment type="subunit">
    <text evidence="3 13">Tetramer of two alpha and two beta subunits.</text>
</comment>
<dbReference type="CDD" id="cd00496">
    <property type="entry name" value="PheRS_alpha_core"/>
    <property type="match status" value="1"/>
</dbReference>
<dbReference type="FunFam" id="3.30.930.10:FF:000003">
    <property type="entry name" value="Phenylalanine--tRNA ligase alpha subunit"/>
    <property type="match status" value="1"/>
</dbReference>
<evidence type="ECO:0000256" key="4">
    <source>
        <dbReference type="ARBA" id="ARBA00022490"/>
    </source>
</evidence>
<evidence type="ECO:0000256" key="10">
    <source>
        <dbReference type="ARBA" id="ARBA00022917"/>
    </source>
</evidence>
<dbReference type="GO" id="GO:0005737">
    <property type="term" value="C:cytoplasm"/>
    <property type="evidence" value="ECO:0007669"/>
    <property type="project" value="UniProtKB-SubCell"/>
</dbReference>